<dbReference type="EMBL" id="RJMB01000001">
    <property type="protein sequence ID" value="RNL87289.1"/>
    <property type="molecule type" value="Genomic_DNA"/>
</dbReference>
<gene>
    <name evidence="2" type="ORF">EFW17_00070</name>
</gene>
<dbReference type="RefSeq" id="WP_123199152.1">
    <property type="nucleotide sequence ID" value="NZ_RJMB01000001.1"/>
</dbReference>
<dbReference type="PANTHER" id="PTHR30543:SF21">
    <property type="entry name" value="NAD(P)H-DEPENDENT FMN REDUCTASE LOT6"/>
    <property type="match status" value="1"/>
</dbReference>
<dbReference type="AlphaFoldDB" id="A0A3N0EHY0"/>
<evidence type="ECO:0000313" key="3">
    <source>
        <dbReference type="Proteomes" id="UP000269198"/>
    </source>
</evidence>
<protein>
    <submittedName>
        <fullName evidence="2">NADPH-dependent oxidoreductase</fullName>
    </submittedName>
</protein>
<proteinExistence type="predicted"/>
<dbReference type="GO" id="GO:0016491">
    <property type="term" value="F:oxidoreductase activity"/>
    <property type="evidence" value="ECO:0007669"/>
    <property type="project" value="InterPro"/>
</dbReference>
<evidence type="ECO:0000259" key="1">
    <source>
        <dbReference type="Pfam" id="PF03358"/>
    </source>
</evidence>
<dbReference type="GO" id="GO:0010181">
    <property type="term" value="F:FMN binding"/>
    <property type="evidence" value="ECO:0007669"/>
    <property type="project" value="TreeGrafter"/>
</dbReference>
<reference evidence="2 3" key="1">
    <citation type="submission" date="2018-11" db="EMBL/GenBank/DDBJ databases">
        <title>The genome draft of YIM 96095.</title>
        <authorList>
            <person name="Tang S.-K."/>
            <person name="Chunyu W.-X."/>
            <person name="Feng Y.-Z."/>
        </authorList>
    </citation>
    <scope>NUCLEOTIDE SEQUENCE [LARGE SCALE GENOMIC DNA]</scope>
    <source>
        <strain evidence="2 3">YIM 96095</strain>
    </source>
</reference>
<keyword evidence="3" id="KW-1185">Reference proteome</keyword>
<dbReference type="Pfam" id="PF03358">
    <property type="entry name" value="FMN_red"/>
    <property type="match status" value="1"/>
</dbReference>
<comment type="caution">
    <text evidence="2">The sequence shown here is derived from an EMBL/GenBank/DDBJ whole genome shotgun (WGS) entry which is preliminary data.</text>
</comment>
<sequence length="195" mass="21595">MADNRILNVAVIIGSTREGRFCPTPAKWIARHAEQRGDLSVDLVDLKEAALPEVLAGGEDDPVPAPVLDLRPRLDRADAFIVVTPVYNKGYPASLKTAIDWYFHEWSAKPVGFVSYGGVGGGLYAVEQLRQVFNEVHATTIRNTISFANYWEHFDDNGETVEGQPPEAAAKGFLDQLGWWGRALREAREQTPYVA</sequence>
<dbReference type="Gene3D" id="3.40.50.360">
    <property type="match status" value="1"/>
</dbReference>
<dbReference type="SUPFAM" id="SSF52218">
    <property type="entry name" value="Flavoproteins"/>
    <property type="match status" value="1"/>
</dbReference>
<dbReference type="OrthoDB" id="9812295at2"/>
<dbReference type="InterPro" id="IPR050712">
    <property type="entry name" value="NAD(P)H-dep_reductase"/>
</dbReference>
<accession>A0A3N0EHY0</accession>
<dbReference type="InterPro" id="IPR029039">
    <property type="entry name" value="Flavoprotein-like_sf"/>
</dbReference>
<evidence type="ECO:0000313" key="2">
    <source>
        <dbReference type="EMBL" id="RNL87289.1"/>
    </source>
</evidence>
<dbReference type="PANTHER" id="PTHR30543">
    <property type="entry name" value="CHROMATE REDUCTASE"/>
    <property type="match status" value="1"/>
</dbReference>
<dbReference type="Proteomes" id="UP000269198">
    <property type="component" value="Unassembled WGS sequence"/>
</dbReference>
<dbReference type="GO" id="GO:0005829">
    <property type="term" value="C:cytosol"/>
    <property type="evidence" value="ECO:0007669"/>
    <property type="project" value="TreeGrafter"/>
</dbReference>
<organism evidence="2 3">
    <name type="scientific">Halostreptopolyspora alba</name>
    <dbReference type="NCBI Taxonomy" id="2487137"/>
    <lineage>
        <taxon>Bacteria</taxon>
        <taxon>Bacillati</taxon>
        <taxon>Actinomycetota</taxon>
        <taxon>Actinomycetes</taxon>
        <taxon>Streptosporangiales</taxon>
        <taxon>Nocardiopsidaceae</taxon>
        <taxon>Halostreptopolyspora</taxon>
    </lineage>
</organism>
<name>A0A3N0EHY0_9ACTN</name>
<dbReference type="InterPro" id="IPR005025">
    <property type="entry name" value="FMN_Rdtase-like_dom"/>
</dbReference>
<feature type="domain" description="NADPH-dependent FMN reductase-like" evidence="1">
    <location>
        <begin position="8"/>
        <end position="151"/>
    </location>
</feature>